<dbReference type="InterPro" id="IPR051323">
    <property type="entry name" value="AtsK-like"/>
</dbReference>
<dbReference type="GO" id="GO:0051213">
    <property type="term" value="F:dioxygenase activity"/>
    <property type="evidence" value="ECO:0007669"/>
    <property type="project" value="UniProtKB-KW"/>
</dbReference>
<keyword evidence="4" id="KW-0560">Oxidoreductase</keyword>
<proteinExistence type="inferred from homology"/>
<protein>
    <submittedName>
        <fullName evidence="7">TauD/TfdA dioxygenase family protein</fullName>
    </submittedName>
</protein>
<evidence type="ECO:0000313" key="8">
    <source>
        <dbReference type="Proteomes" id="UP001597417"/>
    </source>
</evidence>
<dbReference type="PANTHER" id="PTHR30468:SF1">
    <property type="entry name" value="ALPHA-KETOGLUTARATE-DEPENDENT SULFONATE DIOXYGENASE"/>
    <property type="match status" value="1"/>
</dbReference>
<keyword evidence="2" id="KW-0479">Metal-binding</keyword>
<comment type="similarity">
    <text evidence="1">Belongs to the TfdA dioxygenase family.</text>
</comment>
<reference evidence="8" key="1">
    <citation type="journal article" date="2019" name="Int. J. Syst. Evol. Microbiol.">
        <title>The Global Catalogue of Microorganisms (GCM) 10K type strain sequencing project: providing services to taxonomists for standard genome sequencing and annotation.</title>
        <authorList>
            <consortium name="The Broad Institute Genomics Platform"/>
            <consortium name="The Broad Institute Genome Sequencing Center for Infectious Disease"/>
            <person name="Wu L."/>
            <person name="Ma J."/>
        </authorList>
    </citation>
    <scope>NUCLEOTIDE SEQUENCE [LARGE SCALE GENOMIC DNA]</scope>
    <source>
        <strain evidence="8">CGMCC 4.7645</strain>
    </source>
</reference>
<name>A0ABW5G4K3_9PSEU</name>
<accession>A0ABW5G4K3</accession>
<dbReference type="RefSeq" id="WP_378270695.1">
    <property type="nucleotide sequence ID" value="NZ_JBHUKR010000023.1"/>
</dbReference>
<evidence type="ECO:0000259" key="6">
    <source>
        <dbReference type="Pfam" id="PF02668"/>
    </source>
</evidence>
<sequence length="286" mass="32192">MTRADIRVTRRADALGAEVTGVDWSTEVAEETVARLRKAWLEHHVLVFRRQRLSPERLLAFGQAFGELERVATYSGLEGHPEIMPLVKEPGDRLNIGEGWHIDSTYRERPPAGAVLYAIDVPPKGGDTLFSNMYLAYETLSAGMRRLVDGIEVVHANGFLGDAAAREERQAQQSMKLRIKAKVETARHPLSRVHPETGRKCLYVNKMLADGGMIANLADMTVEESAPLVNYLCEHAARDEFTLRVTWEPGMLVLYDNRCLQHNAPNDYHGYRREMWRLSLAGDNPG</sequence>
<evidence type="ECO:0000256" key="1">
    <source>
        <dbReference type="ARBA" id="ARBA00005896"/>
    </source>
</evidence>
<dbReference type="SUPFAM" id="SSF51197">
    <property type="entry name" value="Clavaminate synthase-like"/>
    <property type="match status" value="1"/>
</dbReference>
<dbReference type="Pfam" id="PF02668">
    <property type="entry name" value="TauD"/>
    <property type="match status" value="1"/>
</dbReference>
<keyword evidence="8" id="KW-1185">Reference proteome</keyword>
<evidence type="ECO:0000256" key="5">
    <source>
        <dbReference type="ARBA" id="ARBA00023004"/>
    </source>
</evidence>
<feature type="domain" description="TauD/TfdA-like" evidence="6">
    <location>
        <begin position="13"/>
        <end position="278"/>
    </location>
</feature>
<comment type="caution">
    <text evidence="7">The sequence shown here is derived from an EMBL/GenBank/DDBJ whole genome shotgun (WGS) entry which is preliminary data.</text>
</comment>
<organism evidence="7 8">
    <name type="scientific">Amycolatopsis pigmentata</name>
    <dbReference type="NCBI Taxonomy" id="450801"/>
    <lineage>
        <taxon>Bacteria</taxon>
        <taxon>Bacillati</taxon>
        <taxon>Actinomycetota</taxon>
        <taxon>Actinomycetes</taxon>
        <taxon>Pseudonocardiales</taxon>
        <taxon>Pseudonocardiaceae</taxon>
        <taxon>Amycolatopsis</taxon>
    </lineage>
</organism>
<gene>
    <name evidence="7" type="ORF">ACFSXZ_36685</name>
</gene>
<dbReference type="PANTHER" id="PTHR30468">
    <property type="entry name" value="ALPHA-KETOGLUTARATE-DEPENDENT SULFONATE DIOXYGENASE"/>
    <property type="match status" value="1"/>
</dbReference>
<dbReference type="Gene3D" id="3.60.130.10">
    <property type="entry name" value="Clavaminate synthase-like"/>
    <property type="match status" value="1"/>
</dbReference>
<dbReference type="InterPro" id="IPR003819">
    <property type="entry name" value="TauD/TfdA-like"/>
</dbReference>
<dbReference type="EMBL" id="JBHUKR010000023">
    <property type="protein sequence ID" value="MFD2421880.1"/>
    <property type="molecule type" value="Genomic_DNA"/>
</dbReference>
<keyword evidence="5" id="KW-0408">Iron</keyword>
<dbReference type="Proteomes" id="UP001597417">
    <property type="component" value="Unassembled WGS sequence"/>
</dbReference>
<evidence type="ECO:0000256" key="4">
    <source>
        <dbReference type="ARBA" id="ARBA00023002"/>
    </source>
</evidence>
<evidence type="ECO:0000313" key="7">
    <source>
        <dbReference type="EMBL" id="MFD2421880.1"/>
    </source>
</evidence>
<dbReference type="InterPro" id="IPR042098">
    <property type="entry name" value="TauD-like_sf"/>
</dbReference>
<evidence type="ECO:0000256" key="2">
    <source>
        <dbReference type="ARBA" id="ARBA00022723"/>
    </source>
</evidence>
<keyword evidence="3 7" id="KW-0223">Dioxygenase</keyword>
<evidence type="ECO:0000256" key="3">
    <source>
        <dbReference type="ARBA" id="ARBA00022964"/>
    </source>
</evidence>